<dbReference type="AlphaFoldDB" id="A0A0A9Q0U2"/>
<sequence length="151" mass="18241">MVQQRDLCKKIPFQICNQRTRLLQSISTQTINEVKEYLDCCYICEQNACWRIFYFDIHRHYPPVERLPVHLPNENNITYPAHANMSQVVSDEFLRRTMLTEWFVANQIHPAARNLTYCKFPSKWRWIETSRSWDLEKLVARLDDCTMYIHL</sequence>
<protein>
    <submittedName>
        <fullName evidence="1">Uncharacterized protein</fullName>
    </submittedName>
</protein>
<proteinExistence type="predicted"/>
<reference evidence="1" key="1">
    <citation type="submission" date="2014-09" db="EMBL/GenBank/DDBJ databases">
        <authorList>
            <person name="Magalhaes I.L.F."/>
            <person name="Oliveira U."/>
            <person name="Santos F.R."/>
            <person name="Vidigal T.H.D.A."/>
            <person name="Brescovit A.D."/>
            <person name="Santos A.J."/>
        </authorList>
    </citation>
    <scope>NUCLEOTIDE SEQUENCE</scope>
    <source>
        <tissue evidence="1">Shoot tissue taken approximately 20 cm above the soil surface</tissue>
    </source>
</reference>
<name>A0A0A9Q0U2_ARUDO</name>
<dbReference type="EMBL" id="GBRH01236589">
    <property type="protein sequence ID" value="JAD61306.1"/>
    <property type="molecule type" value="Transcribed_RNA"/>
</dbReference>
<accession>A0A0A9Q0U2</accession>
<organism evidence="1">
    <name type="scientific">Arundo donax</name>
    <name type="common">Giant reed</name>
    <name type="synonym">Donax arundinaceus</name>
    <dbReference type="NCBI Taxonomy" id="35708"/>
    <lineage>
        <taxon>Eukaryota</taxon>
        <taxon>Viridiplantae</taxon>
        <taxon>Streptophyta</taxon>
        <taxon>Embryophyta</taxon>
        <taxon>Tracheophyta</taxon>
        <taxon>Spermatophyta</taxon>
        <taxon>Magnoliopsida</taxon>
        <taxon>Liliopsida</taxon>
        <taxon>Poales</taxon>
        <taxon>Poaceae</taxon>
        <taxon>PACMAD clade</taxon>
        <taxon>Arundinoideae</taxon>
        <taxon>Arundineae</taxon>
        <taxon>Arundo</taxon>
    </lineage>
</organism>
<evidence type="ECO:0000313" key="1">
    <source>
        <dbReference type="EMBL" id="JAD61306.1"/>
    </source>
</evidence>
<reference evidence="1" key="2">
    <citation type="journal article" date="2015" name="Data Brief">
        <title>Shoot transcriptome of the giant reed, Arundo donax.</title>
        <authorList>
            <person name="Barrero R.A."/>
            <person name="Guerrero F.D."/>
            <person name="Moolhuijzen P."/>
            <person name="Goolsby J.A."/>
            <person name="Tidwell J."/>
            <person name="Bellgard S.E."/>
            <person name="Bellgard M.I."/>
        </authorList>
    </citation>
    <scope>NUCLEOTIDE SEQUENCE</scope>
    <source>
        <tissue evidence="1">Shoot tissue taken approximately 20 cm above the soil surface</tissue>
    </source>
</reference>